<dbReference type="PANTHER" id="PTHR44757">
    <property type="entry name" value="DIGUANYLATE CYCLASE DGCP"/>
    <property type="match status" value="1"/>
</dbReference>
<name>A0A109BP86_HYPSL</name>
<dbReference type="PANTHER" id="PTHR44757:SF4">
    <property type="entry name" value="DIGUANYLATE CYCLASE DGCE-RELATED"/>
    <property type="match status" value="1"/>
</dbReference>
<keyword evidence="1" id="KW-0812">Transmembrane</keyword>
<dbReference type="CDD" id="cd00130">
    <property type="entry name" value="PAS"/>
    <property type="match status" value="1"/>
</dbReference>
<dbReference type="CDD" id="cd01949">
    <property type="entry name" value="GGDEF"/>
    <property type="match status" value="1"/>
</dbReference>
<dbReference type="EMBL" id="LMTR01000011">
    <property type="protein sequence ID" value="KWT72423.1"/>
    <property type="molecule type" value="Genomic_DNA"/>
</dbReference>
<feature type="domain" description="PAS" evidence="2">
    <location>
        <begin position="188"/>
        <end position="263"/>
    </location>
</feature>
<feature type="domain" description="PAC" evidence="3">
    <location>
        <begin position="265"/>
        <end position="318"/>
    </location>
</feature>
<dbReference type="Gene3D" id="3.30.70.270">
    <property type="match status" value="1"/>
</dbReference>
<dbReference type="InterPro" id="IPR052155">
    <property type="entry name" value="Biofilm_reg_signaling"/>
</dbReference>
<dbReference type="AlphaFoldDB" id="A0A109BP86"/>
<dbReference type="Proteomes" id="UP000059074">
    <property type="component" value="Unassembled WGS sequence"/>
</dbReference>
<dbReference type="InterPro" id="IPR035965">
    <property type="entry name" value="PAS-like_dom_sf"/>
</dbReference>
<dbReference type="InterPro" id="IPR029787">
    <property type="entry name" value="Nucleotide_cyclase"/>
</dbReference>
<gene>
    <name evidence="5" type="ORF">APY04_0114</name>
</gene>
<dbReference type="PATRIC" id="fig|121290.4.peg.1436"/>
<dbReference type="NCBIfam" id="TIGR00229">
    <property type="entry name" value="sensory_box"/>
    <property type="match status" value="1"/>
</dbReference>
<dbReference type="InterPro" id="IPR000014">
    <property type="entry name" value="PAS"/>
</dbReference>
<dbReference type="InterPro" id="IPR043128">
    <property type="entry name" value="Rev_trsase/Diguanyl_cyclase"/>
</dbReference>
<dbReference type="SUPFAM" id="SSF55785">
    <property type="entry name" value="PYP-like sensor domain (PAS domain)"/>
    <property type="match status" value="1"/>
</dbReference>
<dbReference type="SMART" id="SM00091">
    <property type="entry name" value="PAS"/>
    <property type="match status" value="1"/>
</dbReference>
<dbReference type="Gene3D" id="3.30.450.20">
    <property type="entry name" value="PAS domain"/>
    <property type="match status" value="1"/>
</dbReference>
<evidence type="ECO:0000259" key="2">
    <source>
        <dbReference type="PROSITE" id="PS50112"/>
    </source>
</evidence>
<feature type="domain" description="GGDEF" evidence="4">
    <location>
        <begin position="348"/>
        <end position="481"/>
    </location>
</feature>
<dbReference type="SUPFAM" id="SSF55073">
    <property type="entry name" value="Nucleotide cyclase"/>
    <property type="match status" value="1"/>
</dbReference>
<proteinExistence type="predicted"/>
<dbReference type="PROSITE" id="PS50887">
    <property type="entry name" value="GGDEF"/>
    <property type="match status" value="1"/>
</dbReference>
<evidence type="ECO:0000259" key="4">
    <source>
        <dbReference type="PROSITE" id="PS50887"/>
    </source>
</evidence>
<evidence type="ECO:0000256" key="1">
    <source>
        <dbReference type="SAM" id="Phobius"/>
    </source>
</evidence>
<comment type="caution">
    <text evidence="5">The sequence shown here is derived from an EMBL/GenBank/DDBJ whole genome shotgun (WGS) entry which is preliminary data.</text>
</comment>
<dbReference type="SMART" id="SM00267">
    <property type="entry name" value="GGDEF"/>
    <property type="match status" value="1"/>
</dbReference>
<organism evidence="5 6">
    <name type="scientific">Hyphomicrobium sulfonivorans</name>
    <dbReference type="NCBI Taxonomy" id="121290"/>
    <lineage>
        <taxon>Bacteria</taxon>
        <taxon>Pseudomonadati</taxon>
        <taxon>Pseudomonadota</taxon>
        <taxon>Alphaproteobacteria</taxon>
        <taxon>Hyphomicrobiales</taxon>
        <taxon>Hyphomicrobiaceae</taxon>
        <taxon>Hyphomicrobium</taxon>
    </lineage>
</organism>
<dbReference type="PROSITE" id="PS50112">
    <property type="entry name" value="PAS"/>
    <property type="match status" value="1"/>
</dbReference>
<keyword evidence="1" id="KW-1133">Transmembrane helix</keyword>
<evidence type="ECO:0000313" key="6">
    <source>
        <dbReference type="Proteomes" id="UP000059074"/>
    </source>
</evidence>
<keyword evidence="6" id="KW-1185">Reference proteome</keyword>
<dbReference type="NCBIfam" id="TIGR00254">
    <property type="entry name" value="GGDEF"/>
    <property type="match status" value="1"/>
</dbReference>
<dbReference type="InterPro" id="IPR000160">
    <property type="entry name" value="GGDEF_dom"/>
</dbReference>
<evidence type="ECO:0000313" key="5">
    <source>
        <dbReference type="EMBL" id="KWT72423.1"/>
    </source>
</evidence>
<dbReference type="InterPro" id="IPR000700">
    <property type="entry name" value="PAS-assoc_C"/>
</dbReference>
<accession>A0A109BP86</accession>
<dbReference type="InterPro" id="IPR013656">
    <property type="entry name" value="PAS_4"/>
</dbReference>
<protein>
    <submittedName>
        <fullName evidence="5">Uncharacterized protein</fullName>
    </submittedName>
</protein>
<dbReference type="PROSITE" id="PS50113">
    <property type="entry name" value="PAC"/>
    <property type="match status" value="1"/>
</dbReference>
<reference evidence="5 6" key="1">
    <citation type="submission" date="2015-10" db="EMBL/GenBank/DDBJ databases">
        <title>Transcriptomic analysis of a linuron degrading triple-species bacterial consortium.</title>
        <authorList>
            <person name="Albers P."/>
        </authorList>
    </citation>
    <scope>NUCLEOTIDE SEQUENCE [LARGE SCALE GENOMIC DNA]</scope>
    <source>
        <strain evidence="5 6">WDL6</strain>
    </source>
</reference>
<evidence type="ECO:0000259" key="3">
    <source>
        <dbReference type="PROSITE" id="PS50113"/>
    </source>
</evidence>
<sequence length="491" mass="53254">MVAAVASYRSIEASRASFEWVRHTGDVIATVNALMETAGELADNDCIGMGKLSCSGEVISARRTSAALLDRLYQLTNDDPEQRGRLAEIRSSLNEYLRLVEIESAGGGNRVERRQAWNDFDNASETFRNQENALLSLRHQASDAEFAKAAWNVGVAMFLGLLISALAALGAVRELRRRQTAETQLSIEKELAQRTLDSIAEAVVRVDSDGNITLFNQAAEWLTDCPRQQAIGRRVTDIVTLLDSEDRSPLPADALLPKSANDSMPALETALLVRADGNEVPILNTVAPILDSDGSVIGAVNIMRNDSASRAAVQELRHAATHDILTGLGNRKLFDERIDEVLAGPRPLRLAVFYIDLDGFKNINDSKGHAVGDALLETVADRLRGATRQSDTIARVGGDEFVILLPEVGDEAVLIAMAERLLDELTRPYIIADDLINVGASVGISVFPKDAVTAEGLLKAADEAMYAVKAQDRSGYCLYSRLVDQKAGMRA</sequence>
<dbReference type="STRING" id="121290.APY04_0114"/>
<feature type="transmembrane region" description="Helical" evidence="1">
    <location>
        <begin position="149"/>
        <end position="172"/>
    </location>
</feature>
<dbReference type="Pfam" id="PF08448">
    <property type="entry name" value="PAS_4"/>
    <property type="match status" value="1"/>
</dbReference>
<dbReference type="Pfam" id="PF00990">
    <property type="entry name" value="GGDEF"/>
    <property type="match status" value="1"/>
</dbReference>
<keyword evidence="1" id="KW-0472">Membrane</keyword>